<proteinExistence type="predicted"/>
<dbReference type="InterPro" id="IPR036691">
    <property type="entry name" value="Endo/exonu/phosph_ase_sf"/>
</dbReference>
<dbReference type="Pfam" id="PF03372">
    <property type="entry name" value="Exo_endo_phos"/>
    <property type="match status" value="1"/>
</dbReference>
<dbReference type="CDD" id="cd09076">
    <property type="entry name" value="L1-EN"/>
    <property type="match status" value="1"/>
</dbReference>
<dbReference type="AlphaFoldDB" id="A0A074Z7X0"/>
<dbReference type="OrthoDB" id="6272694at2759"/>
<evidence type="ECO:0000313" key="3">
    <source>
        <dbReference type="Proteomes" id="UP000054324"/>
    </source>
</evidence>
<dbReference type="Proteomes" id="UP000054324">
    <property type="component" value="Unassembled WGS sequence"/>
</dbReference>
<feature type="domain" description="Endonuclease/exonuclease/phosphatase" evidence="1">
    <location>
        <begin position="129"/>
        <end position="363"/>
    </location>
</feature>
<sequence length="373" mass="40867">MVENLGRVPGYGSGYCQYGNLNSQHSGTDRQEIRPLSANLSGVNENSNKQGYDSDCQKNVVATMHRKSDEFSTLRFSDSNTFSAGHSSRTDCVARPASHSTATSARLSSDTTLNTSKYVFKLRKPVYLATFNVRALKQADQQVAIARTLDSLCIDICCLSETRTQDASTVSELTAHSLSSRFRLCTSGDAEATAAGYAGLGIVLSERAEGSLLGWIPVDSRLCAVRLATSVRESRESEVHRTLFIVSAYDPADCSPESVKDNFYDALGVLLQQAKSSDIVVVAGDMNAQVGRPSAAEARLGGRLGLDTKRTDNRDRFLQMCADHRLFLCSTNFRNSGNRLTTWCPPSKQRQIQIDHIAVSYRWRGSITACRSF</sequence>
<name>A0A074Z7X0_OPIVI</name>
<evidence type="ECO:0000313" key="2">
    <source>
        <dbReference type="EMBL" id="KER21647.1"/>
    </source>
</evidence>
<dbReference type="CTD" id="20324236"/>
<keyword evidence="3" id="KW-1185">Reference proteome</keyword>
<accession>A0A074Z7X0</accession>
<dbReference type="SUPFAM" id="SSF56219">
    <property type="entry name" value="DNase I-like"/>
    <property type="match status" value="1"/>
</dbReference>
<dbReference type="Gene3D" id="3.60.10.10">
    <property type="entry name" value="Endonuclease/exonuclease/phosphatase"/>
    <property type="match status" value="1"/>
</dbReference>
<gene>
    <name evidence="2" type="ORF">T265_10068</name>
</gene>
<dbReference type="GO" id="GO:0003824">
    <property type="term" value="F:catalytic activity"/>
    <property type="evidence" value="ECO:0007669"/>
    <property type="project" value="InterPro"/>
</dbReference>
<dbReference type="EMBL" id="KL596951">
    <property type="protein sequence ID" value="KER21647.1"/>
    <property type="molecule type" value="Genomic_DNA"/>
</dbReference>
<organism evidence="2 3">
    <name type="scientific">Opisthorchis viverrini</name>
    <name type="common">Southeast Asian liver fluke</name>
    <dbReference type="NCBI Taxonomy" id="6198"/>
    <lineage>
        <taxon>Eukaryota</taxon>
        <taxon>Metazoa</taxon>
        <taxon>Spiralia</taxon>
        <taxon>Lophotrochozoa</taxon>
        <taxon>Platyhelminthes</taxon>
        <taxon>Trematoda</taxon>
        <taxon>Digenea</taxon>
        <taxon>Opisthorchiida</taxon>
        <taxon>Opisthorchiata</taxon>
        <taxon>Opisthorchiidae</taxon>
        <taxon>Opisthorchis</taxon>
    </lineage>
</organism>
<dbReference type="InterPro" id="IPR005135">
    <property type="entry name" value="Endo/exonuclease/phosphatase"/>
</dbReference>
<dbReference type="RefSeq" id="XP_009174597.1">
    <property type="nucleotide sequence ID" value="XM_009176333.1"/>
</dbReference>
<dbReference type="GeneID" id="20324236"/>
<dbReference type="KEGG" id="ovi:T265_10068"/>
<evidence type="ECO:0000259" key="1">
    <source>
        <dbReference type="Pfam" id="PF03372"/>
    </source>
</evidence>
<protein>
    <recommendedName>
        <fullName evidence="1">Endonuclease/exonuclease/phosphatase domain-containing protein</fullName>
    </recommendedName>
</protein>
<reference evidence="2 3" key="1">
    <citation type="submission" date="2013-11" db="EMBL/GenBank/DDBJ databases">
        <title>Opisthorchis viverrini - life in the bile duct.</title>
        <authorList>
            <person name="Young N.D."/>
            <person name="Nagarajan N."/>
            <person name="Lin S.J."/>
            <person name="Korhonen P.K."/>
            <person name="Jex A.R."/>
            <person name="Hall R.S."/>
            <person name="Safavi-Hemami H."/>
            <person name="Kaewkong W."/>
            <person name="Bertrand D."/>
            <person name="Gao S."/>
            <person name="Seet Q."/>
            <person name="Wongkham S."/>
            <person name="Teh B.T."/>
            <person name="Wongkham C."/>
            <person name="Intapan P.M."/>
            <person name="Maleewong W."/>
            <person name="Yang X."/>
            <person name="Hu M."/>
            <person name="Wang Z."/>
            <person name="Hofmann A."/>
            <person name="Sternberg P.W."/>
            <person name="Tan P."/>
            <person name="Wang J."/>
            <person name="Gasser R.B."/>
        </authorList>
    </citation>
    <scope>NUCLEOTIDE SEQUENCE [LARGE SCALE GENOMIC DNA]</scope>
</reference>
<dbReference type="STRING" id="6198.A0A074Z7X0"/>